<gene>
    <name evidence="3" type="ORF">UFOPK1835_01227</name>
</gene>
<feature type="region of interest" description="Disordered" evidence="1">
    <location>
        <begin position="47"/>
        <end position="103"/>
    </location>
</feature>
<evidence type="ECO:0000256" key="1">
    <source>
        <dbReference type="SAM" id="MobiDB-lite"/>
    </source>
</evidence>
<feature type="compositionally biased region" description="Basic and acidic residues" evidence="1">
    <location>
        <begin position="65"/>
        <end position="91"/>
    </location>
</feature>
<accession>A0A6J6HIW1</accession>
<keyword evidence="2" id="KW-0812">Transmembrane</keyword>
<protein>
    <submittedName>
        <fullName evidence="3">Unannotated protein</fullName>
    </submittedName>
</protein>
<evidence type="ECO:0000256" key="2">
    <source>
        <dbReference type="SAM" id="Phobius"/>
    </source>
</evidence>
<evidence type="ECO:0000313" key="3">
    <source>
        <dbReference type="EMBL" id="CAB4613207.1"/>
    </source>
</evidence>
<reference evidence="3" key="1">
    <citation type="submission" date="2020-05" db="EMBL/GenBank/DDBJ databases">
        <authorList>
            <person name="Chiriac C."/>
            <person name="Salcher M."/>
            <person name="Ghai R."/>
            <person name="Kavagutti S V."/>
        </authorList>
    </citation>
    <scope>NUCLEOTIDE SEQUENCE</scope>
</reference>
<dbReference type="EMBL" id="CAEZUP010000051">
    <property type="protein sequence ID" value="CAB4613207.1"/>
    <property type="molecule type" value="Genomic_DNA"/>
</dbReference>
<organism evidence="3">
    <name type="scientific">freshwater metagenome</name>
    <dbReference type="NCBI Taxonomy" id="449393"/>
    <lineage>
        <taxon>unclassified sequences</taxon>
        <taxon>metagenomes</taxon>
        <taxon>ecological metagenomes</taxon>
    </lineage>
</organism>
<keyword evidence="2" id="KW-1133">Transmembrane helix</keyword>
<name>A0A6J6HIW1_9ZZZZ</name>
<feature type="transmembrane region" description="Helical" evidence="2">
    <location>
        <begin position="6"/>
        <end position="23"/>
    </location>
</feature>
<proteinExistence type="predicted"/>
<keyword evidence="2" id="KW-0472">Membrane</keyword>
<dbReference type="AlphaFoldDB" id="A0A6J6HIW1"/>
<sequence>MSGLGFLLIVVVVTIIGSLFVWLRNRKPTHFMASVDDFEREMRALDGLPAPTGRNMPRANPSGIHENRRPRSRLNHDGDDNLDIGDAHDSGHVVPFEDNEEGR</sequence>